<name>A0A1G4R6W8_9BACL</name>
<dbReference type="Pfam" id="PF00501">
    <property type="entry name" value="AMP-binding"/>
    <property type="match status" value="1"/>
</dbReference>
<dbReference type="InterPro" id="IPR020845">
    <property type="entry name" value="AMP-binding_CS"/>
</dbReference>
<gene>
    <name evidence="9" type="ORF">SAMN04487970_1012126</name>
</gene>
<dbReference type="PROSITE" id="PS00455">
    <property type="entry name" value="AMP_BINDING"/>
    <property type="match status" value="1"/>
</dbReference>
<dbReference type="STRING" id="624147.SAMN04487970_1012126"/>
<dbReference type="RefSeq" id="WP_090670918.1">
    <property type="nucleotide sequence ID" value="NZ_FMTT01000012.1"/>
</dbReference>
<evidence type="ECO:0000313" key="10">
    <source>
        <dbReference type="Proteomes" id="UP000198601"/>
    </source>
</evidence>
<dbReference type="OrthoDB" id="9765680at2"/>
<comment type="similarity">
    <text evidence="2">Belongs to the ATP-dependent AMP-binding enzyme family.</text>
</comment>
<dbReference type="InterPro" id="IPR010071">
    <property type="entry name" value="AA_adenyl_dom"/>
</dbReference>
<evidence type="ECO:0000256" key="2">
    <source>
        <dbReference type="ARBA" id="ARBA00006432"/>
    </source>
</evidence>
<evidence type="ECO:0000256" key="4">
    <source>
        <dbReference type="ARBA" id="ARBA00022553"/>
    </source>
</evidence>
<dbReference type="PROSITE" id="PS00012">
    <property type="entry name" value="PHOSPHOPANTETHEINE"/>
    <property type="match status" value="1"/>
</dbReference>
<keyword evidence="5" id="KW-0677">Repeat</keyword>
<dbReference type="InterPro" id="IPR000873">
    <property type="entry name" value="AMP-dep_synth/lig_dom"/>
</dbReference>
<evidence type="ECO:0000256" key="6">
    <source>
        <dbReference type="ARBA" id="ARBA00023194"/>
    </source>
</evidence>
<dbReference type="SUPFAM" id="SSF52777">
    <property type="entry name" value="CoA-dependent acyltransferases"/>
    <property type="match status" value="1"/>
</dbReference>
<dbReference type="Gene3D" id="1.10.287.490">
    <property type="entry name" value="Helix hairpin bin"/>
    <property type="match status" value="1"/>
</dbReference>
<dbReference type="InterPro" id="IPR025110">
    <property type="entry name" value="AMP-bd_C"/>
</dbReference>
<dbReference type="SUPFAM" id="SSF47336">
    <property type="entry name" value="ACP-like"/>
    <property type="match status" value="1"/>
</dbReference>
<dbReference type="InterPro" id="IPR020806">
    <property type="entry name" value="PKS_PP-bd"/>
</dbReference>
<dbReference type="InterPro" id="IPR045851">
    <property type="entry name" value="AMP-bd_C_sf"/>
</dbReference>
<dbReference type="FunFam" id="3.40.50.12780:FF:000012">
    <property type="entry name" value="Non-ribosomal peptide synthetase"/>
    <property type="match status" value="1"/>
</dbReference>
<reference evidence="10" key="1">
    <citation type="submission" date="2016-10" db="EMBL/GenBank/DDBJ databases">
        <authorList>
            <person name="Varghese N."/>
            <person name="Submissions S."/>
        </authorList>
    </citation>
    <scope>NUCLEOTIDE SEQUENCE [LARGE SCALE GENOMIC DNA]</scope>
    <source>
        <strain evidence="10">CGMCC 1.8946</strain>
    </source>
</reference>
<dbReference type="GO" id="GO:0017000">
    <property type="term" value="P:antibiotic biosynthetic process"/>
    <property type="evidence" value="ECO:0007669"/>
    <property type="project" value="UniProtKB-KW"/>
</dbReference>
<dbReference type="SMART" id="SM00823">
    <property type="entry name" value="PKS_PP"/>
    <property type="match status" value="1"/>
</dbReference>
<dbReference type="Gene3D" id="3.30.300.30">
    <property type="match status" value="1"/>
</dbReference>
<dbReference type="SUPFAM" id="SSF53474">
    <property type="entry name" value="alpha/beta-Hydrolases"/>
    <property type="match status" value="1"/>
</dbReference>
<dbReference type="Gene3D" id="2.30.38.10">
    <property type="entry name" value="Luciferase, Domain 3"/>
    <property type="match status" value="1"/>
</dbReference>
<proteinExistence type="inferred from homology"/>
<dbReference type="CDD" id="cd12117">
    <property type="entry name" value="A_NRPS_Srf_like"/>
    <property type="match status" value="1"/>
</dbReference>
<dbReference type="GO" id="GO:0003824">
    <property type="term" value="F:catalytic activity"/>
    <property type="evidence" value="ECO:0007669"/>
    <property type="project" value="UniProtKB-KW"/>
</dbReference>
<evidence type="ECO:0000256" key="7">
    <source>
        <dbReference type="ARBA" id="ARBA00023268"/>
    </source>
</evidence>
<dbReference type="GO" id="GO:0043041">
    <property type="term" value="P:amino acid activation for nonribosomal peptide biosynthetic process"/>
    <property type="evidence" value="ECO:0007669"/>
    <property type="project" value="TreeGrafter"/>
</dbReference>
<dbReference type="EMBL" id="FMTT01000012">
    <property type="protein sequence ID" value="SCW52603.1"/>
    <property type="molecule type" value="Genomic_DNA"/>
</dbReference>
<evidence type="ECO:0000256" key="3">
    <source>
        <dbReference type="ARBA" id="ARBA00022450"/>
    </source>
</evidence>
<dbReference type="NCBIfam" id="TIGR01733">
    <property type="entry name" value="AA-adenyl-dom"/>
    <property type="match status" value="1"/>
</dbReference>
<dbReference type="Pfam" id="PF00975">
    <property type="entry name" value="Thioesterase"/>
    <property type="match status" value="1"/>
</dbReference>
<dbReference type="FunFam" id="3.30.300.30:FF:000010">
    <property type="entry name" value="Enterobactin synthetase component F"/>
    <property type="match status" value="1"/>
</dbReference>
<feature type="domain" description="Carrier" evidence="8">
    <location>
        <begin position="770"/>
        <end position="845"/>
    </location>
</feature>
<keyword evidence="10" id="KW-1185">Reference proteome</keyword>
<evidence type="ECO:0000256" key="1">
    <source>
        <dbReference type="ARBA" id="ARBA00001957"/>
    </source>
</evidence>
<dbReference type="GO" id="GO:0044550">
    <property type="term" value="P:secondary metabolite biosynthetic process"/>
    <property type="evidence" value="ECO:0007669"/>
    <property type="project" value="UniProtKB-ARBA"/>
</dbReference>
<keyword evidence="6" id="KW-0045">Antibiotic biosynthesis</keyword>
<comment type="cofactor">
    <cofactor evidence="1">
        <name>pantetheine 4'-phosphate</name>
        <dbReference type="ChEBI" id="CHEBI:47942"/>
    </cofactor>
</comment>
<dbReference type="Gene3D" id="3.30.559.30">
    <property type="entry name" value="Nonribosomal peptide synthetase, condensation domain"/>
    <property type="match status" value="1"/>
</dbReference>
<evidence type="ECO:0000259" key="8">
    <source>
        <dbReference type="PROSITE" id="PS50075"/>
    </source>
</evidence>
<dbReference type="InterPro" id="IPR009081">
    <property type="entry name" value="PP-bd_ACP"/>
</dbReference>
<dbReference type="GO" id="GO:0031177">
    <property type="term" value="F:phosphopantetheine binding"/>
    <property type="evidence" value="ECO:0007669"/>
    <property type="project" value="InterPro"/>
</dbReference>
<dbReference type="FunFam" id="3.40.50.980:FF:000001">
    <property type="entry name" value="Non-ribosomal peptide synthetase"/>
    <property type="match status" value="1"/>
</dbReference>
<dbReference type="PANTHER" id="PTHR45527">
    <property type="entry name" value="NONRIBOSOMAL PEPTIDE SYNTHETASE"/>
    <property type="match status" value="1"/>
</dbReference>
<dbReference type="Pfam" id="PF00668">
    <property type="entry name" value="Condensation"/>
    <property type="match status" value="1"/>
</dbReference>
<dbReference type="Pfam" id="PF13193">
    <property type="entry name" value="AMP-binding_C"/>
    <property type="match status" value="1"/>
</dbReference>
<dbReference type="InterPro" id="IPR001031">
    <property type="entry name" value="Thioesterase"/>
</dbReference>
<dbReference type="Pfam" id="PF00550">
    <property type="entry name" value="PP-binding"/>
    <property type="match status" value="1"/>
</dbReference>
<dbReference type="Gene3D" id="3.40.50.980">
    <property type="match status" value="2"/>
</dbReference>
<dbReference type="GO" id="GO:0005829">
    <property type="term" value="C:cytosol"/>
    <property type="evidence" value="ECO:0007669"/>
    <property type="project" value="TreeGrafter"/>
</dbReference>
<dbReference type="PROSITE" id="PS50075">
    <property type="entry name" value="CARRIER"/>
    <property type="match status" value="1"/>
</dbReference>
<protein>
    <submittedName>
        <fullName evidence="9">Amino acid adenylation domain-containing protein</fullName>
    </submittedName>
</protein>
<sequence length="1093" mass="121959">MQIMFEKERTFWQDRFDSEDRVTAFPYTSGRNNAPEGIQHVSNTFAPEISGRIAAITGGGAPLPVFMVLMAGVQALLYAYTNEEQLIVGTPPVPALGDSAAPVNPLLLIKTRISPDTNFRSLLNSLSSSVSEAIEHQNLPYWNYTGQVQIPLLASGIPLIATWVTLNQLHTENHAEKVVAELAFHFDWQDGAASVQVSYEGSKYEEGFIRQLLAHLHKLFSVVLFEPELPLLQADFLSKEEKEQLLERFNPAAAPYPREFTIHQLFEEQARRLPDQTAVVCGGESLTYLELAGRSSTIAAALEKAGIEKEEFVGIIAGRSIDMIAGILGILKAGGAYVPIDPDYPDERIRYLLEDSGVRVLLSSEASRERAVVFSDAIEQILDINEASVKAPLADIEARHAGSAATHDPQQLAYIMYTSGSTGRPKGVMVEHRNVVRLVKQTNYVELDENTRILQTGAVVFDASTFEVWGALLNGGTLYLVDKDVILSAAKLKEAIQAYGITTLWLTSPLFCQLSQQDIGLFSGLHTLIVGGDVLSVPHVNRVLREHPSLHFINGYGPTENTTFSTTHRVVGEQTEAVPIGRPIAHSTAYVVNVANKLAPIGAWGELLVGGDGVARGYLNQPELTAGKFIPNPFAGGGRCYRTGDLARWRPDGVLEYKGRIDEQVKIRGFRIELTEIEAELFKIGSIQQAVVVVREEEGGGKYLCAYYSAEEAIPASRIRSELLQELPEYMIPAHFVQLEYLPLNPNGKVDRRALPEPDASLIEGEDYEAPHTPMETKLVEIYQDVLGRERVSVKDNFFDIGGHSLKVLQLTEKIYDELQVDIPIRVVYDYPSVEALAAELLQLEFTKYEYHRGGNIIKLNSPGFLNVFCFPPVLGYGMMFSDMARHLNNHCTVYTLDFIENYKDHADLYDSYIESILRIQEQGPYVLLGYSAGGNLVFEVAKAMEKKGYEVSDVLIVDSTRRNYAVGLPERLDYETDYLFAYVPEPYNQVLNAPVTKEKVRKKIYAYHHYLSDLVNSGAVQANIHCLVEQNSDTGEEVKYNRFFWKDATQTRYTEYELKGEHLDLLFPGFVEDNAKVIQGIVKEIVERTEQL</sequence>
<keyword evidence="7" id="KW-0511">Multifunctional enzyme</keyword>
<dbReference type="AlphaFoldDB" id="A0A1G4R6W8"/>
<dbReference type="InterPro" id="IPR001242">
    <property type="entry name" value="Condensation_dom"/>
</dbReference>
<keyword evidence="3" id="KW-0596">Phosphopantetheine</keyword>
<dbReference type="PANTHER" id="PTHR45527:SF1">
    <property type="entry name" value="FATTY ACID SYNTHASE"/>
    <property type="match status" value="1"/>
</dbReference>
<accession>A0A1G4R6W8</accession>
<dbReference type="InterPro" id="IPR020802">
    <property type="entry name" value="TesA-like"/>
</dbReference>
<evidence type="ECO:0000313" key="9">
    <source>
        <dbReference type="EMBL" id="SCW52603.1"/>
    </source>
</evidence>
<evidence type="ECO:0000256" key="5">
    <source>
        <dbReference type="ARBA" id="ARBA00022737"/>
    </source>
</evidence>
<dbReference type="InterPro" id="IPR006162">
    <property type="entry name" value="Ppantetheine_attach_site"/>
</dbReference>
<dbReference type="InterPro" id="IPR029058">
    <property type="entry name" value="AB_hydrolase_fold"/>
</dbReference>
<dbReference type="SUPFAM" id="SSF56801">
    <property type="entry name" value="Acetyl-CoA synthetase-like"/>
    <property type="match status" value="1"/>
</dbReference>
<dbReference type="InterPro" id="IPR036736">
    <property type="entry name" value="ACP-like_sf"/>
</dbReference>
<dbReference type="Proteomes" id="UP000198601">
    <property type="component" value="Unassembled WGS sequence"/>
</dbReference>
<organism evidence="9 10">
    <name type="scientific">Paenibacillus tianmuensis</name>
    <dbReference type="NCBI Taxonomy" id="624147"/>
    <lineage>
        <taxon>Bacteria</taxon>
        <taxon>Bacillati</taxon>
        <taxon>Bacillota</taxon>
        <taxon>Bacilli</taxon>
        <taxon>Bacillales</taxon>
        <taxon>Paenibacillaceae</taxon>
        <taxon>Paenibacillus</taxon>
    </lineage>
</organism>
<dbReference type="SMART" id="SM00824">
    <property type="entry name" value="PKS_TE"/>
    <property type="match status" value="1"/>
</dbReference>
<keyword evidence="4" id="KW-0597">Phosphoprotein</keyword>
<dbReference type="Gene3D" id="1.10.1200.10">
    <property type="entry name" value="ACP-like"/>
    <property type="match status" value="1"/>
</dbReference>
<dbReference type="Gene3D" id="3.40.50.1820">
    <property type="entry name" value="alpha/beta hydrolase"/>
    <property type="match status" value="1"/>
</dbReference>